<dbReference type="InterPro" id="IPR052998">
    <property type="entry name" value="Hetero-Diels-Alderase-like"/>
</dbReference>
<comment type="caution">
    <text evidence="2">The sequence shown here is derived from an EMBL/GenBank/DDBJ whole genome shotgun (WGS) entry which is preliminary data.</text>
</comment>
<evidence type="ECO:0000313" key="2">
    <source>
        <dbReference type="EMBL" id="KAF4966675.1"/>
    </source>
</evidence>
<name>A0A8H4TYV8_9HYPO</name>
<dbReference type="EMBL" id="JABEXW010000278">
    <property type="protein sequence ID" value="KAF4966675.1"/>
    <property type="molecule type" value="Genomic_DNA"/>
</dbReference>
<dbReference type="SUPFAM" id="SSF63829">
    <property type="entry name" value="Calcium-dependent phosphotriesterase"/>
    <property type="match status" value="1"/>
</dbReference>
<dbReference type="AlphaFoldDB" id="A0A8H4TYV8"/>
<reference evidence="2" key="1">
    <citation type="journal article" date="2020" name="BMC Genomics">
        <title>Correction to: Identification and distribution of gene clusters required for synthesis of sphingolipid metabolism inhibitors in diverse species of the filamentous fungus Fusarium.</title>
        <authorList>
            <person name="Kim H.S."/>
            <person name="Lohmar J.M."/>
            <person name="Busman M."/>
            <person name="Brown D.W."/>
            <person name="Naumann T.A."/>
            <person name="Divon H.H."/>
            <person name="Lysoe E."/>
            <person name="Uhlig S."/>
            <person name="Proctor R.H."/>
        </authorList>
    </citation>
    <scope>NUCLEOTIDE SEQUENCE</scope>
    <source>
        <strain evidence="2">NRRL 20472</strain>
    </source>
</reference>
<evidence type="ECO:0000313" key="3">
    <source>
        <dbReference type="Proteomes" id="UP000622797"/>
    </source>
</evidence>
<dbReference type="Proteomes" id="UP000622797">
    <property type="component" value="Unassembled WGS sequence"/>
</dbReference>
<protein>
    <recommendedName>
        <fullName evidence="1">SMP-30/Gluconolactonase/LRE-like region domain-containing protein</fullName>
    </recommendedName>
</protein>
<dbReference type="PANTHER" id="PTHR42060:SF1">
    <property type="entry name" value="NHL REPEAT-CONTAINING PROTEIN"/>
    <property type="match status" value="1"/>
</dbReference>
<dbReference type="InterPro" id="IPR013658">
    <property type="entry name" value="SGL"/>
</dbReference>
<dbReference type="Pfam" id="PF08450">
    <property type="entry name" value="SGL"/>
    <property type="match status" value="1"/>
</dbReference>
<feature type="domain" description="SMP-30/Gluconolactonase/LRE-like region" evidence="1">
    <location>
        <begin position="174"/>
        <end position="285"/>
    </location>
</feature>
<evidence type="ECO:0000259" key="1">
    <source>
        <dbReference type="Pfam" id="PF08450"/>
    </source>
</evidence>
<proteinExistence type="predicted"/>
<dbReference type="Gene3D" id="2.120.10.30">
    <property type="entry name" value="TolB, C-terminal domain"/>
    <property type="match status" value="1"/>
</dbReference>
<organism evidence="2 3">
    <name type="scientific">Fusarium sarcochroum</name>
    <dbReference type="NCBI Taxonomy" id="1208366"/>
    <lineage>
        <taxon>Eukaryota</taxon>
        <taxon>Fungi</taxon>
        <taxon>Dikarya</taxon>
        <taxon>Ascomycota</taxon>
        <taxon>Pezizomycotina</taxon>
        <taxon>Sordariomycetes</taxon>
        <taxon>Hypocreomycetidae</taxon>
        <taxon>Hypocreales</taxon>
        <taxon>Nectriaceae</taxon>
        <taxon>Fusarium</taxon>
        <taxon>Fusarium lateritium species complex</taxon>
    </lineage>
</organism>
<dbReference type="InterPro" id="IPR011042">
    <property type="entry name" value="6-blade_b-propeller_TolB-like"/>
</dbReference>
<accession>A0A8H4TYV8</accession>
<dbReference type="PANTHER" id="PTHR42060">
    <property type="entry name" value="NHL REPEAT-CONTAINING PROTEIN-RELATED"/>
    <property type="match status" value="1"/>
</dbReference>
<sequence>MASTKTLFQLDSQPTWFENICTKSNGTVLATRLDAPEVWAVDPTTSSGSQLLRVPLPEDVPNPALTGICHLRPDIFAIGAGSYDMVENLAPKPGSWSIWLADLTGEEPKVTKAADMPELGFVNGIATWDENTVLVTDCLKGKVHKLDVTTGSYSVALEDESMEIPADAPFQVGINGIKVHRTSEQTYVYYTTTSRFSVYRVPVTQELQAAGPVETLASGIVADDIAVARDGAVYVCTMVTNTVARIPAAGGEVATVAGEEKAMTVAGSTACVLSEDEKTLYVVTAGANAVPVDGKTEPAKVVEVKLD</sequence>
<dbReference type="OrthoDB" id="9977941at2759"/>
<reference evidence="2" key="2">
    <citation type="submission" date="2020-05" db="EMBL/GenBank/DDBJ databases">
        <authorList>
            <person name="Kim H.-S."/>
            <person name="Proctor R.H."/>
            <person name="Brown D.W."/>
        </authorList>
    </citation>
    <scope>NUCLEOTIDE SEQUENCE</scope>
    <source>
        <strain evidence="2">NRRL 20472</strain>
    </source>
</reference>
<keyword evidence="3" id="KW-1185">Reference proteome</keyword>
<gene>
    <name evidence="2" type="ORF">FSARC_5664</name>
</gene>